<reference evidence="1 2" key="2">
    <citation type="journal article" date="2017" name="Front. Plant Sci.">
        <title>Gene Classification and Mining of Molecular Markers Useful in Red Clover (Trifolium pratense) Breeding.</title>
        <authorList>
            <person name="Istvanek J."/>
            <person name="Dluhosova J."/>
            <person name="Dluhos P."/>
            <person name="Patkova L."/>
            <person name="Nedelnik J."/>
            <person name="Repkova J."/>
        </authorList>
    </citation>
    <scope>NUCLEOTIDE SEQUENCE [LARGE SCALE GENOMIC DNA]</scope>
    <source>
        <strain evidence="2">cv. Tatra</strain>
        <tissue evidence="1">Young leaves</tissue>
    </source>
</reference>
<dbReference type="EMBL" id="ASHM01031802">
    <property type="protein sequence ID" value="PNX77109.1"/>
    <property type="molecule type" value="Genomic_DNA"/>
</dbReference>
<sequence length="112" mass="12405">MASVLIAVSDRVQVQVLSLDVSSYCLPYTCDVKQGMLQPKFDSAKCYVCLVIKGLTLSNSSIPVIKELEGLGANNDKNIQTEDLRHCEPRTNLHCFLIISFTAASKKRTKLE</sequence>
<protein>
    <submittedName>
        <fullName evidence="1">Uncharacterized protein</fullName>
    </submittedName>
</protein>
<evidence type="ECO:0000313" key="1">
    <source>
        <dbReference type="EMBL" id="PNX77109.1"/>
    </source>
</evidence>
<dbReference type="Proteomes" id="UP000236291">
    <property type="component" value="Unassembled WGS sequence"/>
</dbReference>
<name>A0A2K3LEY8_TRIPR</name>
<evidence type="ECO:0000313" key="2">
    <source>
        <dbReference type="Proteomes" id="UP000236291"/>
    </source>
</evidence>
<reference evidence="1 2" key="1">
    <citation type="journal article" date="2014" name="Am. J. Bot.">
        <title>Genome assembly and annotation for red clover (Trifolium pratense; Fabaceae).</title>
        <authorList>
            <person name="Istvanek J."/>
            <person name="Jaros M."/>
            <person name="Krenek A."/>
            <person name="Repkova J."/>
        </authorList>
    </citation>
    <scope>NUCLEOTIDE SEQUENCE [LARGE SCALE GENOMIC DNA]</scope>
    <source>
        <strain evidence="2">cv. Tatra</strain>
        <tissue evidence="1">Young leaves</tissue>
    </source>
</reference>
<dbReference type="AlphaFoldDB" id="A0A2K3LEY8"/>
<organism evidence="1 2">
    <name type="scientific">Trifolium pratense</name>
    <name type="common">Red clover</name>
    <dbReference type="NCBI Taxonomy" id="57577"/>
    <lineage>
        <taxon>Eukaryota</taxon>
        <taxon>Viridiplantae</taxon>
        <taxon>Streptophyta</taxon>
        <taxon>Embryophyta</taxon>
        <taxon>Tracheophyta</taxon>
        <taxon>Spermatophyta</taxon>
        <taxon>Magnoliopsida</taxon>
        <taxon>eudicotyledons</taxon>
        <taxon>Gunneridae</taxon>
        <taxon>Pentapetalae</taxon>
        <taxon>rosids</taxon>
        <taxon>fabids</taxon>
        <taxon>Fabales</taxon>
        <taxon>Fabaceae</taxon>
        <taxon>Papilionoideae</taxon>
        <taxon>50 kb inversion clade</taxon>
        <taxon>NPAAA clade</taxon>
        <taxon>Hologalegina</taxon>
        <taxon>IRL clade</taxon>
        <taxon>Trifolieae</taxon>
        <taxon>Trifolium</taxon>
    </lineage>
</organism>
<gene>
    <name evidence="1" type="ORF">L195_g033070</name>
</gene>
<comment type="caution">
    <text evidence="1">The sequence shown here is derived from an EMBL/GenBank/DDBJ whole genome shotgun (WGS) entry which is preliminary data.</text>
</comment>
<proteinExistence type="predicted"/>
<accession>A0A2K3LEY8</accession>